<name>A7HL63_FERNB</name>
<dbReference type="InterPro" id="IPR015927">
    <property type="entry name" value="Peptidase_S24_S26A/B/C"/>
</dbReference>
<organism evidence="16 17">
    <name type="scientific">Fervidobacterium nodosum (strain ATCC 35602 / DSM 5306 / Rt17-B1)</name>
    <dbReference type="NCBI Taxonomy" id="381764"/>
    <lineage>
        <taxon>Bacteria</taxon>
        <taxon>Thermotogati</taxon>
        <taxon>Thermotogota</taxon>
        <taxon>Thermotogae</taxon>
        <taxon>Thermotogales</taxon>
        <taxon>Fervidobacteriaceae</taxon>
        <taxon>Fervidobacterium</taxon>
    </lineage>
</organism>
<evidence type="ECO:0000313" key="17">
    <source>
        <dbReference type="Proteomes" id="UP000002415"/>
    </source>
</evidence>
<evidence type="ECO:0000259" key="14">
    <source>
        <dbReference type="Pfam" id="PF00717"/>
    </source>
</evidence>
<gene>
    <name evidence="12" type="primary">lexA</name>
    <name evidence="16" type="ordered locus">Fnod_0793</name>
</gene>
<feature type="domain" description="Peptidase S24/S26A/S26B/S26C" evidence="14">
    <location>
        <begin position="76"/>
        <end position="191"/>
    </location>
</feature>
<dbReference type="Pfam" id="PF01726">
    <property type="entry name" value="LexA_DNA_bind"/>
    <property type="match status" value="1"/>
</dbReference>
<keyword evidence="17" id="KW-1185">Reference proteome</keyword>
<dbReference type="HAMAP" id="MF_00015">
    <property type="entry name" value="LexA"/>
    <property type="match status" value="1"/>
</dbReference>
<feature type="active site" description="For autocatalytic cleavage activity" evidence="12">
    <location>
        <position position="156"/>
    </location>
</feature>
<evidence type="ECO:0000256" key="11">
    <source>
        <dbReference type="ARBA" id="ARBA00023236"/>
    </source>
</evidence>
<dbReference type="InterPro" id="IPR036390">
    <property type="entry name" value="WH_DNA-bd_sf"/>
</dbReference>
<dbReference type="InterPro" id="IPR050077">
    <property type="entry name" value="LexA_repressor"/>
</dbReference>
<evidence type="ECO:0000256" key="1">
    <source>
        <dbReference type="ARBA" id="ARBA00007484"/>
    </source>
</evidence>
<keyword evidence="10 12" id="KW-0234">DNA repair</keyword>
<evidence type="ECO:0000313" key="16">
    <source>
        <dbReference type="EMBL" id="ABS60646.1"/>
    </source>
</evidence>
<dbReference type="SUPFAM" id="SSF46785">
    <property type="entry name" value="Winged helix' DNA-binding domain"/>
    <property type="match status" value="1"/>
</dbReference>
<keyword evidence="6 12" id="KW-0068">Autocatalytic cleavage</keyword>
<dbReference type="CDD" id="cd06529">
    <property type="entry name" value="S24_LexA-like"/>
    <property type="match status" value="1"/>
</dbReference>
<dbReference type="eggNOG" id="COG1974">
    <property type="taxonomic scope" value="Bacteria"/>
</dbReference>
<dbReference type="InterPro" id="IPR006199">
    <property type="entry name" value="LexA_DNA-bd_dom"/>
</dbReference>
<keyword evidence="7 12" id="KW-0805">Transcription regulation</keyword>
<keyword evidence="3 12" id="KW-0235">DNA replication</keyword>
<sequence length="198" mass="22673">MRELTERQKLIYDFIKDYMIMKGYAPSIRDISRHFKMTPRGAQLHLIALEKKGYIKRGKGPRTISLLDRKESIVVPVKGKIAAGQAIEMFEQIDEEIEVPLAMLKGYGEYFALKVQGDSMINAHILDGDYVVIKRQYSAENNSIVAAVVEDKITLKRLVLKDDHIELIPENDAYQPIVCEPKKVRIIGKMVGLIRIFR</sequence>
<evidence type="ECO:0000256" key="12">
    <source>
        <dbReference type="HAMAP-Rule" id="MF_00015"/>
    </source>
</evidence>
<dbReference type="GO" id="GO:0006281">
    <property type="term" value="P:DNA repair"/>
    <property type="evidence" value="ECO:0007669"/>
    <property type="project" value="UniProtKB-UniRule"/>
</dbReference>
<evidence type="ECO:0000256" key="13">
    <source>
        <dbReference type="RuleBase" id="RU003991"/>
    </source>
</evidence>
<keyword evidence="9 12" id="KW-0804">Transcription</keyword>
<accession>A7HL63</accession>
<evidence type="ECO:0000256" key="6">
    <source>
        <dbReference type="ARBA" id="ARBA00022813"/>
    </source>
</evidence>
<dbReference type="MEROPS" id="S24.001"/>
<dbReference type="InterPro" id="IPR036286">
    <property type="entry name" value="LexA/Signal_pep-like_sf"/>
</dbReference>
<protein>
    <recommendedName>
        <fullName evidence="12">LexA repressor</fullName>
        <ecNumber evidence="12">3.4.21.88</ecNumber>
    </recommendedName>
</protein>
<dbReference type="EMBL" id="CP000771">
    <property type="protein sequence ID" value="ABS60646.1"/>
    <property type="molecule type" value="Genomic_DNA"/>
</dbReference>
<dbReference type="InterPro" id="IPR036388">
    <property type="entry name" value="WH-like_DNA-bd_sf"/>
</dbReference>
<dbReference type="GO" id="GO:0003677">
    <property type="term" value="F:DNA binding"/>
    <property type="evidence" value="ECO:0007669"/>
    <property type="project" value="UniProtKB-UniRule"/>
</dbReference>
<dbReference type="SUPFAM" id="SSF51306">
    <property type="entry name" value="LexA/Signal peptidase"/>
    <property type="match status" value="1"/>
</dbReference>
<dbReference type="NCBIfam" id="TIGR00498">
    <property type="entry name" value="lexA"/>
    <property type="match status" value="1"/>
</dbReference>
<evidence type="ECO:0000256" key="9">
    <source>
        <dbReference type="ARBA" id="ARBA00023163"/>
    </source>
</evidence>
<dbReference type="PANTHER" id="PTHR33516">
    <property type="entry name" value="LEXA REPRESSOR"/>
    <property type="match status" value="1"/>
</dbReference>
<dbReference type="PANTHER" id="PTHR33516:SF2">
    <property type="entry name" value="LEXA REPRESSOR-RELATED"/>
    <property type="match status" value="1"/>
</dbReference>
<dbReference type="STRING" id="381764.Fnod_0793"/>
<dbReference type="InterPro" id="IPR006200">
    <property type="entry name" value="LexA"/>
</dbReference>
<proteinExistence type="inferred from homology"/>
<comment type="subunit">
    <text evidence="12">Homodimer.</text>
</comment>
<feature type="domain" description="LexA repressor DNA-binding" evidence="15">
    <location>
        <begin position="1"/>
        <end position="60"/>
    </location>
</feature>
<dbReference type="KEGG" id="fno:Fnod_0793"/>
<reference evidence="16 17" key="1">
    <citation type="submission" date="2007-07" db="EMBL/GenBank/DDBJ databases">
        <title>Complete sequence of Fervidobacterium nodosum Rt17-B1.</title>
        <authorList>
            <consortium name="US DOE Joint Genome Institute"/>
            <person name="Copeland A."/>
            <person name="Lucas S."/>
            <person name="Lapidus A."/>
            <person name="Barry K."/>
            <person name="Glavina del Rio T."/>
            <person name="Dalin E."/>
            <person name="Tice H."/>
            <person name="Pitluck S."/>
            <person name="Saunders E."/>
            <person name="Brettin T."/>
            <person name="Bruce D."/>
            <person name="Detter J.C."/>
            <person name="Han C."/>
            <person name="Schmutz J."/>
            <person name="Larimer F."/>
            <person name="Land M."/>
            <person name="Hauser L."/>
            <person name="Kyrpides N."/>
            <person name="Mikhailova N."/>
            <person name="Nelson K."/>
            <person name="Gogarten J.P."/>
            <person name="Noll K."/>
            <person name="Richardson P."/>
        </authorList>
    </citation>
    <scope>NUCLEOTIDE SEQUENCE [LARGE SCALE GENOMIC DNA]</scope>
    <source>
        <strain evidence="17">ATCC 35602 / DSM 5306 / Rt17-B1</strain>
    </source>
</reference>
<keyword evidence="11 12" id="KW-0742">SOS response</keyword>
<keyword evidence="5 12" id="KW-0378">Hydrolase</keyword>
<evidence type="ECO:0000256" key="4">
    <source>
        <dbReference type="ARBA" id="ARBA00022763"/>
    </source>
</evidence>
<dbReference type="InterPro" id="IPR006197">
    <property type="entry name" value="Peptidase_S24_LexA"/>
</dbReference>
<comment type="function">
    <text evidence="12">Represses a number of genes involved in the response to DNA damage (SOS response), including recA and lexA. In the presence of single-stranded DNA, RecA interacts with LexA causing an autocatalytic cleavage which disrupts the DNA-binding part of LexA, leading to derepression of the SOS regulon and eventually DNA repair.</text>
</comment>
<evidence type="ECO:0000256" key="7">
    <source>
        <dbReference type="ARBA" id="ARBA00023015"/>
    </source>
</evidence>
<feature type="site" description="Cleavage; by autolysis" evidence="12">
    <location>
        <begin position="83"/>
        <end position="84"/>
    </location>
</feature>
<evidence type="ECO:0000259" key="15">
    <source>
        <dbReference type="Pfam" id="PF01726"/>
    </source>
</evidence>
<dbReference type="RefSeq" id="WP_011993963.1">
    <property type="nucleotide sequence ID" value="NC_009718.1"/>
</dbReference>
<dbReference type="Proteomes" id="UP000002415">
    <property type="component" value="Chromosome"/>
</dbReference>
<feature type="active site" description="For autocatalytic cleavage activity" evidence="12">
    <location>
        <position position="119"/>
    </location>
</feature>
<dbReference type="PRINTS" id="PR00726">
    <property type="entry name" value="LEXASERPTASE"/>
</dbReference>
<dbReference type="InterPro" id="IPR039418">
    <property type="entry name" value="LexA-like"/>
</dbReference>
<dbReference type="FunFam" id="2.10.109.10:FF:000001">
    <property type="entry name" value="LexA repressor"/>
    <property type="match status" value="1"/>
</dbReference>
<dbReference type="HOGENOM" id="CLU_066192_45_1_0"/>
<evidence type="ECO:0000256" key="2">
    <source>
        <dbReference type="ARBA" id="ARBA00022491"/>
    </source>
</evidence>
<dbReference type="Gene3D" id="2.10.109.10">
    <property type="entry name" value="Umud Fragment, subunit A"/>
    <property type="match status" value="1"/>
</dbReference>
<dbReference type="GO" id="GO:0045892">
    <property type="term" value="P:negative regulation of DNA-templated transcription"/>
    <property type="evidence" value="ECO:0007669"/>
    <property type="project" value="UniProtKB-UniRule"/>
</dbReference>
<comment type="similarity">
    <text evidence="1 12 13">Belongs to the peptidase S24 family.</text>
</comment>
<reference evidence="16 17" key="2">
    <citation type="journal article" date="2009" name="Proc. Natl. Acad. Sci. U.S.A.">
        <title>On the chimeric nature, thermophilic origin, and phylogenetic placement of the Thermotogales.</title>
        <authorList>
            <person name="Zhaxybayeva O."/>
            <person name="Swithers K.S."/>
            <person name="Lapierre P."/>
            <person name="Fournier G.P."/>
            <person name="Bickhart D.M."/>
            <person name="DeBoy R.T."/>
            <person name="Nelson K.E."/>
            <person name="Nesbo C.L."/>
            <person name="Doolittle W.F."/>
            <person name="Gogarten J.P."/>
            <person name="Noll K.M."/>
        </authorList>
    </citation>
    <scope>NUCLEOTIDE SEQUENCE [LARGE SCALE GENOMIC DNA]</scope>
    <source>
        <strain evidence="17">ATCC 35602 / DSM 5306 / Rt17-B1</strain>
    </source>
</reference>
<dbReference type="Gene3D" id="1.10.10.10">
    <property type="entry name" value="Winged helix-like DNA-binding domain superfamily/Winged helix DNA-binding domain"/>
    <property type="match status" value="1"/>
</dbReference>
<keyword evidence="4 12" id="KW-0227">DNA damage</keyword>
<evidence type="ECO:0000256" key="8">
    <source>
        <dbReference type="ARBA" id="ARBA00023125"/>
    </source>
</evidence>
<dbReference type="EC" id="3.4.21.88" evidence="12"/>
<comment type="caution">
    <text evidence="12">Lacks conserved residue(s) required for the propagation of feature annotation.</text>
</comment>
<keyword evidence="2 12" id="KW-0678">Repressor</keyword>
<dbReference type="GO" id="GO:0006508">
    <property type="term" value="P:proteolysis"/>
    <property type="evidence" value="ECO:0007669"/>
    <property type="project" value="InterPro"/>
</dbReference>
<comment type="catalytic activity">
    <reaction evidence="12">
        <text>Hydrolysis of Ala-|-Gly bond in repressor LexA.</text>
        <dbReference type="EC" id="3.4.21.88"/>
    </reaction>
</comment>
<dbReference type="GO" id="GO:0004252">
    <property type="term" value="F:serine-type endopeptidase activity"/>
    <property type="evidence" value="ECO:0007669"/>
    <property type="project" value="UniProtKB-UniRule"/>
</dbReference>
<evidence type="ECO:0000256" key="5">
    <source>
        <dbReference type="ARBA" id="ARBA00022801"/>
    </source>
</evidence>
<evidence type="ECO:0000256" key="10">
    <source>
        <dbReference type="ARBA" id="ARBA00023204"/>
    </source>
</evidence>
<dbReference type="GO" id="GO:0009432">
    <property type="term" value="P:SOS response"/>
    <property type="evidence" value="ECO:0007669"/>
    <property type="project" value="UniProtKB-UniRule"/>
</dbReference>
<dbReference type="OrthoDB" id="9802364at2"/>
<dbReference type="AlphaFoldDB" id="A7HL63"/>
<keyword evidence="8 12" id="KW-0238">DNA-binding</keyword>
<dbReference type="GO" id="GO:0006260">
    <property type="term" value="P:DNA replication"/>
    <property type="evidence" value="ECO:0007669"/>
    <property type="project" value="UniProtKB-UniRule"/>
</dbReference>
<dbReference type="Pfam" id="PF00717">
    <property type="entry name" value="Peptidase_S24"/>
    <property type="match status" value="1"/>
</dbReference>
<evidence type="ECO:0000256" key="3">
    <source>
        <dbReference type="ARBA" id="ARBA00022705"/>
    </source>
</evidence>